<organism evidence="1 2">
    <name type="scientific">Butyrivibrio fibrisolvens DSM 3071</name>
    <dbReference type="NCBI Taxonomy" id="1121131"/>
    <lineage>
        <taxon>Bacteria</taxon>
        <taxon>Bacillati</taxon>
        <taxon>Bacillota</taxon>
        <taxon>Clostridia</taxon>
        <taxon>Lachnospirales</taxon>
        <taxon>Lachnospiraceae</taxon>
        <taxon>Butyrivibrio</taxon>
    </lineage>
</organism>
<evidence type="ECO:0000313" key="1">
    <source>
        <dbReference type="EMBL" id="SHI10968.1"/>
    </source>
</evidence>
<dbReference type="EMBL" id="FQXK01000011">
    <property type="protein sequence ID" value="SHI10968.1"/>
    <property type="molecule type" value="Genomic_DNA"/>
</dbReference>
<dbReference type="GeneID" id="89508607"/>
<dbReference type="AlphaFoldDB" id="A0A1M5YGI1"/>
<proteinExistence type="predicted"/>
<gene>
    <name evidence="1" type="ORF">SAMN02745229_01457</name>
</gene>
<reference evidence="2" key="1">
    <citation type="submission" date="2016-11" db="EMBL/GenBank/DDBJ databases">
        <authorList>
            <person name="Varghese N."/>
            <person name="Submissions S."/>
        </authorList>
    </citation>
    <scope>NUCLEOTIDE SEQUENCE [LARGE SCALE GENOMIC DNA]</scope>
    <source>
        <strain evidence="2">DSM 3071</strain>
    </source>
</reference>
<dbReference type="RefSeq" id="WP_278308441.1">
    <property type="nucleotide sequence ID" value="NZ_FQXK01000011.1"/>
</dbReference>
<name>A0A1M5YGI1_BUTFI</name>
<keyword evidence="2" id="KW-1185">Reference proteome</keyword>
<sequence>MDWTNMKKNLEALYVLDNALTDPENDYLRLVRKTENGTEIC</sequence>
<dbReference type="Proteomes" id="UP000184278">
    <property type="component" value="Unassembled WGS sequence"/>
</dbReference>
<protein>
    <submittedName>
        <fullName evidence="1">Uncharacterized protein</fullName>
    </submittedName>
</protein>
<evidence type="ECO:0000313" key="2">
    <source>
        <dbReference type="Proteomes" id="UP000184278"/>
    </source>
</evidence>
<accession>A0A1M5YGI1</accession>
<dbReference type="STRING" id="1121131.SAMN02745229_01457"/>